<dbReference type="Gene3D" id="3.30.70.270">
    <property type="match status" value="1"/>
</dbReference>
<comment type="catalytic activity">
    <reaction evidence="2">
        <text>2 GTP = 3',3'-c-di-GMP + 2 diphosphate</text>
        <dbReference type="Rhea" id="RHEA:24898"/>
        <dbReference type="ChEBI" id="CHEBI:33019"/>
        <dbReference type="ChEBI" id="CHEBI:37565"/>
        <dbReference type="ChEBI" id="CHEBI:58805"/>
        <dbReference type="EC" id="2.7.7.65"/>
    </reaction>
</comment>
<dbReference type="GO" id="GO:1902201">
    <property type="term" value="P:negative regulation of bacterial-type flagellum-dependent cell motility"/>
    <property type="evidence" value="ECO:0007669"/>
    <property type="project" value="TreeGrafter"/>
</dbReference>
<dbReference type="GO" id="GO:0052621">
    <property type="term" value="F:diguanylate cyclase activity"/>
    <property type="evidence" value="ECO:0007669"/>
    <property type="project" value="UniProtKB-EC"/>
</dbReference>
<dbReference type="InterPro" id="IPR050469">
    <property type="entry name" value="Diguanylate_Cyclase"/>
</dbReference>
<dbReference type="InterPro" id="IPR000160">
    <property type="entry name" value="GGDEF_dom"/>
</dbReference>
<comment type="caution">
    <text evidence="5">The sequence shown here is derived from an EMBL/GenBank/DDBJ whole genome shotgun (WGS) entry which is preliminary data.</text>
</comment>
<dbReference type="AlphaFoldDB" id="A0A6B2JX46"/>
<dbReference type="InterPro" id="IPR043128">
    <property type="entry name" value="Rev_trsase/Diguanyl_cyclase"/>
</dbReference>
<dbReference type="CDD" id="cd01949">
    <property type="entry name" value="GGDEF"/>
    <property type="match status" value="1"/>
</dbReference>
<keyword evidence="3" id="KW-0472">Membrane</keyword>
<dbReference type="Pfam" id="PF00990">
    <property type="entry name" value="GGDEF"/>
    <property type="match status" value="1"/>
</dbReference>
<evidence type="ECO:0000259" key="4">
    <source>
        <dbReference type="PROSITE" id="PS50887"/>
    </source>
</evidence>
<evidence type="ECO:0000256" key="3">
    <source>
        <dbReference type="SAM" id="Phobius"/>
    </source>
</evidence>
<dbReference type="Proteomes" id="UP000474757">
    <property type="component" value="Unassembled WGS sequence"/>
</dbReference>
<evidence type="ECO:0000256" key="2">
    <source>
        <dbReference type="ARBA" id="ARBA00034247"/>
    </source>
</evidence>
<dbReference type="EMBL" id="JAAGAB010000002">
    <property type="protein sequence ID" value="NDV00804.1"/>
    <property type="molecule type" value="Genomic_DNA"/>
</dbReference>
<protein>
    <recommendedName>
        <fullName evidence="1">diguanylate cyclase</fullName>
        <ecNumber evidence="1">2.7.7.65</ecNumber>
    </recommendedName>
</protein>
<sequence length="246" mass="26581">MLDRLVDLIAPRRRADFILRAASVMVVVNAVNVAVNVWVKGMESVPPLEYLVASTVAFPFIILALALLQRQRRLQEQLAALAMTDMLTGLPNRRGFEAAAARTPPAAVIVADIDHFKRINDSFGHAAGDSGLRQVSERLRTSLRPGEFVARIGGEEFGILITADEEERVAAIAARLVNPFSLDLGGDLPGPELTLSCGVAYARDGDEVCKLVNSADRALYRAKSAGRARLVVDGEPEPIRPMAIVC</sequence>
<feature type="transmembrane region" description="Helical" evidence="3">
    <location>
        <begin position="17"/>
        <end position="38"/>
    </location>
</feature>
<organism evidence="5 6">
    <name type="scientific">Pseudoroseicyclus tamaricis</name>
    <dbReference type="NCBI Taxonomy" id="2705421"/>
    <lineage>
        <taxon>Bacteria</taxon>
        <taxon>Pseudomonadati</taxon>
        <taxon>Pseudomonadota</taxon>
        <taxon>Alphaproteobacteria</taxon>
        <taxon>Rhodobacterales</taxon>
        <taxon>Paracoccaceae</taxon>
        <taxon>Pseudoroseicyclus</taxon>
    </lineage>
</organism>
<dbReference type="GO" id="GO:0043709">
    <property type="term" value="P:cell adhesion involved in single-species biofilm formation"/>
    <property type="evidence" value="ECO:0007669"/>
    <property type="project" value="TreeGrafter"/>
</dbReference>
<accession>A0A6B2JX46</accession>
<dbReference type="EC" id="2.7.7.65" evidence="1"/>
<keyword evidence="3" id="KW-0812">Transmembrane</keyword>
<dbReference type="InterPro" id="IPR029787">
    <property type="entry name" value="Nucleotide_cyclase"/>
</dbReference>
<dbReference type="PANTHER" id="PTHR45138:SF9">
    <property type="entry name" value="DIGUANYLATE CYCLASE DGCM-RELATED"/>
    <property type="match status" value="1"/>
</dbReference>
<evidence type="ECO:0000313" key="6">
    <source>
        <dbReference type="Proteomes" id="UP000474757"/>
    </source>
</evidence>
<proteinExistence type="predicted"/>
<evidence type="ECO:0000313" key="5">
    <source>
        <dbReference type="EMBL" id="NDV00804.1"/>
    </source>
</evidence>
<keyword evidence="3" id="KW-1133">Transmembrane helix</keyword>
<gene>
    <name evidence="5" type="ORF">GZA08_07450</name>
</gene>
<dbReference type="NCBIfam" id="TIGR00254">
    <property type="entry name" value="GGDEF"/>
    <property type="match status" value="1"/>
</dbReference>
<name>A0A6B2JX46_9RHOB</name>
<dbReference type="SUPFAM" id="SSF55073">
    <property type="entry name" value="Nucleotide cyclase"/>
    <property type="match status" value="1"/>
</dbReference>
<evidence type="ECO:0000256" key="1">
    <source>
        <dbReference type="ARBA" id="ARBA00012528"/>
    </source>
</evidence>
<reference evidence="5 6" key="1">
    <citation type="submission" date="2020-02" db="EMBL/GenBank/DDBJ databases">
        <title>Pseudoroseicyclus tamarix, sp. nov., isolated from offshore sediment of a Tamarix chinensis forest.</title>
        <authorList>
            <person name="Gai Y."/>
        </authorList>
    </citation>
    <scope>NUCLEOTIDE SEQUENCE [LARGE SCALE GENOMIC DNA]</scope>
    <source>
        <strain evidence="5 6">CLL3-39</strain>
    </source>
</reference>
<dbReference type="RefSeq" id="WP_163891641.1">
    <property type="nucleotide sequence ID" value="NZ_JAAFYS010000002.1"/>
</dbReference>
<feature type="transmembrane region" description="Helical" evidence="3">
    <location>
        <begin position="50"/>
        <end position="68"/>
    </location>
</feature>
<keyword evidence="6" id="KW-1185">Reference proteome</keyword>
<dbReference type="PANTHER" id="PTHR45138">
    <property type="entry name" value="REGULATORY COMPONENTS OF SENSORY TRANSDUCTION SYSTEM"/>
    <property type="match status" value="1"/>
</dbReference>
<dbReference type="GO" id="GO:0005886">
    <property type="term" value="C:plasma membrane"/>
    <property type="evidence" value="ECO:0007669"/>
    <property type="project" value="TreeGrafter"/>
</dbReference>
<feature type="domain" description="GGDEF" evidence="4">
    <location>
        <begin position="104"/>
        <end position="235"/>
    </location>
</feature>
<dbReference type="SMART" id="SM00267">
    <property type="entry name" value="GGDEF"/>
    <property type="match status" value="1"/>
</dbReference>
<dbReference type="PROSITE" id="PS50887">
    <property type="entry name" value="GGDEF"/>
    <property type="match status" value="1"/>
</dbReference>